<dbReference type="Proteomes" id="UP000186922">
    <property type="component" value="Unassembled WGS sequence"/>
</dbReference>
<dbReference type="PROSITE" id="PS00346">
    <property type="entry name" value="ETS_DOMAIN_2"/>
    <property type="match status" value="1"/>
</dbReference>
<dbReference type="InterPro" id="IPR036390">
    <property type="entry name" value="WH_DNA-bd_sf"/>
</dbReference>
<dbReference type="PANTHER" id="PTHR11849:SF182">
    <property type="entry name" value="SAM POINTED DOMAIN-CONTAINING ETS TRANSCRIPTION FACTOR"/>
    <property type="match status" value="1"/>
</dbReference>
<dbReference type="Pfam" id="PF00178">
    <property type="entry name" value="Ets"/>
    <property type="match status" value="1"/>
</dbReference>
<accession>A0A1D1W917</accession>
<reference evidence="5 6" key="1">
    <citation type="journal article" date="2016" name="Nat. Commun.">
        <title>Extremotolerant tardigrade genome and improved radiotolerance of human cultured cells by tardigrade-unique protein.</title>
        <authorList>
            <person name="Hashimoto T."/>
            <person name="Horikawa D.D."/>
            <person name="Saito Y."/>
            <person name="Kuwahara H."/>
            <person name="Kozuka-Hata H."/>
            <person name="Shin-I T."/>
            <person name="Minakuchi Y."/>
            <person name="Ohishi K."/>
            <person name="Motoyama A."/>
            <person name="Aizu T."/>
            <person name="Enomoto A."/>
            <person name="Kondo K."/>
            <person name="Tanaka S."/>
            <person name="Hara Y."/>
            <person name="Koshikawa S."/>
            <person name="Sagara H."/>
            <person name="Miura T."/>
            <person name="Yokobori S."/>
            <person name="Miyagawa K."/>
            <person name="Suzuki Y."/>
            <person name="Kubo T."/>
            <person name="Oyama M."/>
            <person name="Kohara Y."/>
            <person name="Fujiyama A."/>
            <person name="Arakawa K."/>
            <person name="Katayama T."/>
            <person name="Toyoda A."/>
            <person name="Kunieda T."/>
        </authorList>
    </citation>
    <scope>NUCLEOTIDE SEQUENCE [LARGE SCALE GENOMIC DNA]</scope>
    <source>
        <strain evidence="5 6">YOKOZUNA-1</strain>
    </source>
</reference>
<dbReference type="GO" id="GO:0030154">
    <property type="term" value="P:cell differentiation"/>
    <property type="evidence" value="ECO:0007669"/>
    <property type="project" value="TreeGrafter"/>
</dbReference>
<dbReference type="Gene3D" id="1.10.10.10">
    <property type="entry name" value="Winged helix-like DNA-binding domain superfamily/Winged helix DNA-binding domain"/>
    <property type="match status" value="1"/>
</dbReference>
<dbReference type="GO" id="GO:0043565">
    <property type="term" value="F:sequence-specific DNA binding"/>
    <property type="evidence" value="ECO:0007669"/>
    <property type="project" value="InterPro"/>
</dbReference>
<evidence type="ECO:0000256" key="2">
    <source>
        <dbReference type="ARBA" id="ARBA00023125"/>
    </source>
</evidence>
<keyword evidence="2 3" id="KW-0238">DNA-binding</keyword>
<dbReference type="PROSITE" id="PS00345">
    <property type="entry name" value="ETS_DOMAIN_1"/>
    <property type="match status" value="1"/>
</dbReference>
<feature type="domain" description="ETS" evidence="4">
    <location>
        <begin position="277"/>
        <end position="359"/>
    </location>
</feature>
<dbReference type="PANTHER" id="PTHR11849">
    <property type="entry name" value="ETS"/>
    <property type="match status" value="1"/>
</dbReference>
<dbReference type="SUPFAM" id="SSF46785">
    <property type="entry name" value="Winged helix' DNA-binding domain"/>
    <property type="match status" value="1"/>
</dbReference>
<evidence type="ECO:0000313" key="5">
    <source>
        <dbReference type="EMBL" id="GAV08798.1"/>
    </source>
</evidence>
<evidence type="ECO:0000256" key="1">
    <source>
        <dbReference type="ARBA" id="ARBA00005562"/>
    </source>
</evidence>
<gene>
    <name evidence="5" type="primary">RvY_18441-1</name>
    <name evidence="5" type="synonym">RvY_18441.1</name>
    <name evidence="5" type="ORF">RvY_18441</name>
</gene>
<comment type="similarity">
    <text evidence="1 3">Belongs to the ETS family.</text>
</comment>
<organism evidence="5 6">
    <name type="scientific">Ramazzottius varieornatus</name>
    <name type="common">Water bear</name>
    <name type="synonym">Tardigrade</name>
    <dbReference type="NCBI Taxonomy" id="947166"/>
    <lineage>
        <taxon>Eukaryota</taxon>
        <taxon>Metazoa</taxon>
        <taxon>Ecdysozoa</taxon>
        <taxon>Tardigrada</taxon>
        <taxon>Eutardigrada</taxon>
        <taxon>Parachela</taxon>
        <taxon>Hypsibioidea</taxon>
        <taxon>Ramazzottiidae</taxon>
        <taxon>Ramazzottius</taxon>
    </lineage>
</organism>
<dbReference type="GO" id="GO:0000981">
    <property type="term" value="F:DNA-binding transcription factor activity, RNA polymerase II-specific"/>
    <property type="evidence" value="ECO:0007669"/>
    <property type="project" value="TreeGrafter"/>
</dbReference>
<evidence type="ECO:0000313" key="6">
    <source>
        <dbReference type="Proteomes" id="UP000186922"/>
    </source>
</evidence>
<dbReference type="OrthoDB" id="10057999at2759"/>
<keyword evidence="6" id="KW-1185">Reference proteome</keyword>
<proteinExistence type="inferred from homology"/>
<dbReference type="GO" id="GO:0005634">
    <property type="term" value="C:nucleus"/>
    <property type="evidence" value="ECO:0007669"/>
    <property type="project" value="UniProtKB-SubCell"/>
</dbReference>
<dbReference type="InterPro" id="IPR036388">
    <property type="entry name" value="WH-like_DNA-bd_sf"/>
</dbReference>
<name>A0A1D1W917_RAMVA</name>
<evidence type="ECO:0000259" key="4">
    <source>
        <dbReference type="PROSITE" id="PS50061"/>
    </source>
</evidence>
<dbReference type="AlphaFoldDB" id="A0A1D1W917"/>
<comment type="caution">
    <text evidence="5">The sequence shown here is derived from an EMBL/GenBank/DDBJ whole genome shotgun (WGS) entry which is preliminary data.</text>
</comment>
<dbReference type="PRINTS" id="PR00454">
    <property type="entry name" value="ETSDOMAIN"/>
</dbReference>
<sequence>MFISSQLQERLFFSRQNNKSVTVSLFSPITTMADFVPGLIEFDGSDISYSTLNWTEEKKPTKEASALPSISSLCPRMGASSATTNTPEISQESSAPFVKTETPLLNQLLGFSTAASQPTVPNFSVLDFTSPLACIPEVPFGEQFTHDIHQYFGEPHERMLLDQQGMVWTPMDAFDLQQLDNGQLFLTSHQDWNPSAFPLEMPVQEYAAPSPMYSLSDGSDYQVRTPPLESSLSHHSCQTHVSTYSVEELADVWSGRTSAGGRSEDDGERTTVKTSQIQLWEFLKQLLSMRQYEAIIQWVKQEEGIFRIVDSGAVSKLWGLRKSRPAMNYDKLSRSIRQYYRKGIMKKTKKSTRLVYQFCENYRD</sequence>
<dbReference type="InterPro" id="IPR000418">
    <property type="entry name" value="Ets_dom"/>
</dbReference>
<dbReference type="PROSITE" id="PS50061">
    <property type="entry name" value="ETS_DOMAIN_3"/>
    <property type="match status" value="1"/>
</dbReference>
<keyword evidence="3" id="KW-0539">Nucleus</keyword>
<comment type="subcellular location">
    <subcellularLocation>
        <location evidence="3">Nucleus</location>
    </subcellularLocation>
</comment>
<protein>
    <recommendedName>
        <fullName evidence="4">ETS domain-containing protein</fullName>
    </recommendedName>
</protein>
<dbReference type="STRING" id="947166.A0A1D1W917"/>
<dbReference type="EMBL" id="BDGG01000019">
    <property type="protein sequence ID" value="GAV08798.1"/>
    <property type="molecule type" value="Genomic_DNA"/>
</dbReference>
<evidence type="ECO:0000256" key="3">
    <source>
        <dbReference type="RuleBase" id="RU004019"/>
    </source>
</evidence>
<dbReference type="SMART" id="SM00413">
    <property type="entry name" value="ETS"/>
    <property type="match status" value="1"/>
</dbReference>
<dbReference type="InterPro" id="IPR046328">
    <property type="entry name" value="ETS_fam"/>
</dbReference>